<gene>
    <name evidence="2" type="ORF">MGG_02615</name>
</gene>
<dbReference type="AlphaFoldDB" id="G4NJM1"/>
<dbReference type="VEuPathDB" id="FungiDB:MGG_02615"/>
<sequence length="244" mass="28339">MMTTDTTKPRPNARSQLNNSGYRLRALPPLADLLSDQETASRFFSSKPYPLPKHLTLIKNPRAAEFPGRQVIFWNEKDAAILSGRDAEHDANKQVMAKKKHTQTGEEKISHIVNDPLDKKIDAAKAYLMVAREQSFRKLHEEHPEHGYWRFGFDTPDWWPQDMEREVTRPKKHTHQTRLCRLRASERTPIARRMAEITIDDLKNETEFEEASPRSKQDFLGPSDQPIRRGQYEDEPLGIACIRK</sequence>
<dbReference type="InParanoid" id="G4NJM1"/>
<dbReference type="GeneID" id="2682814"/>
<dbReference type="KEGG" id="mgr:MGG_02615"/>
<feature type="region of interest" description="Disordered" evidence="1">
    <location>
        <begin position="1"/>
        <end position="22"/>
    </location>
</feature>
<keyword evidence="3" id="KW-1185">Reference proteome</keyword>
<dbReference type="Proteomes" id="UP000009058">
    <property type="component" value="Chromosome 7"/>
</dbReference>
<dbReference type="EMBL" id="CM001237">
    <property type="protein sequence ID" value="EHA46437.1"/>
    <property type="molecule type" value="Genomic_DNA"/>
</dbReference>
<evidence type="ECO:0000313" key="2">
    <source>
        <dbReference type="EMBL" id="EHA46437.1"/>
    </source>
</evidence>
<protein>
    <submittedName>
        <fullName evidence="2">Uncharacterized protein</fullName>
    </submittedName>
</protein>
<proteinExistence type="predicted"/>
<feature type="region of interest" description="Disordered" evidence="1">
    <location>
        <begin position="204"/>
        <end position="232"/>
    </location>
</feature>
<dbReference type="OrthoDB" id="5217068at2759"/>
<accession>G4NJM1</accession>
<organism evidence="2 3">
    <name type="scientific">Pyricularia oryzae (strain 70-15 / ATCC MYA-4617 / FGSC 8958)</name>
    <name type="common">Rice blast fungus</name>
    <name type="synonym">Magnaporthe oryzae</name>
    <dbReference type="NCBI Taxonomy" id="242507"/>
    <lineage>
        <taxon>Eukaryota</taxon>
        <taxon>Fungi</taxon>
        <taxon>Dikarya</taxon>
        <taxon>Ascomycota</taxon>
        <taxon>Pezizomycotina</taxon>
        <taxon>Sordariomycetes</taxon>
        <taxon>Sordariomycetidae</taxon>
        <taxon>Magnaporthales</taxon>
        <taxon>Pyriculariaceae</taxon>
        <taxon>Pyricularia</taxon>
    </lineage>
</organism>
<feature type="compositionally biased region" description="Basic and acidic residues" evidence="1">
    <location>
        <begin position="204"/>
        <end position="217"/>
    </location>
</feature>
<dbReference type="HOGENOM" id="CLU_1138185_0_0_1"/>
<dbReference type="RefSeq" id="XP_003721180.1">
    <property type="nucleotide sequence ID" value="XM_003721132.1"/>
</dbReference>
<evidence type="ECO:0000313" key="3">
    <source>
        <dbReference type="Proteomes" id="UP000009058"/>
    </source>
</evidence>
<name>G4NJM1_PYRO7</name>
<dbReference type="OMA" id="YLMVARE"/>
<reference evidence="2 3" key="1">
    <citation type="journal article" date="2005" name="Nature">
        <title>The genome sequence of the rice blast fungus Magnaporthe grisea.</title>
        <authorList>
            <person name="Dean R.A."/>
            <person name="Talbot N.J."/>
            <person name="Ebbole D.J."/>
            <person name="Farman M.L."/>
            <person name="Mitchell T.K."/>
            <person name="Orbach M.J."/>
            <person name="Thon M."/>
            <person name="Kulkarni R."/>
            <person name="Xu J.R."/>
            <person name="Pan H."/>
            <person name="Read N.D."/>
            <person name="Lee Y.H."/>
            <person name="Carbone I."/>
            <person name="Brown D."/>
            <person name="Oh Y.Y."/>
            <person name="Donofrio N."/>
            <person name="Jeong J.S."/>
            <person name="Soanes D.M."/>
            <person name="Djonovic S."/>
            <person name="Kolomiets E."/>
            <person name="Rehmeyer C."/>
            <person name="Li W."/>
            <person name="Harding M."/>
            <person name="Kim S."/>
            <person name="Lebrun M.H."/>
            <person name="Bohnert H."/>
            <person name="Coughlan S."/>
            <person name="Butler J."/>
            <person name="Calvo S."/>
            <person name="Ma L.J."/>
            <person name="Nicol R."/>
            <person name="Purcell S."/>
            <person name="Nusbaum C."/>
            <person name="Galagan J.E."/>
            <person name="Birren B.W."/>
        </authorList>
    </citation>
    <scope>NUCLEOTIDE SEQUENCE [LARGE SCALE GENOMIC DNA]</scope>
    <source>
        <strain evidence="3">70-15 / ATCC MYA-4617 / FGSC 8958</strain>
    </source>
</reference>
<reference key="2">
    <citation type="submission" date="2011-05" db="EMBL/GenBank/DDBJ databases">
        <title>The Genome Sequence of Magnaporthe oryzae 70-15.</title>
        <authorList>
            <consortium name="The Broad Institute Genome Sequencing Platform"/>
            <person name="Ma L.-J."/>
            <person name="Dead R."/>
            <person name="Young S.K."/>
            <person name="Zeng Q."/>
            <person name="Gargeya S."/>
            <person name="Fitzgerald M."/>
            <person name="Haas B."/>
            <person name="Abouelleil A."/>
            <person name="Alvarado L."/>
            <person name="Arachchi H.M."/>
            <person name="Berlin A."/>
            <person name="Brown A."/>
            <person name="Chapman S.B."/>
            <person name="Chen Z."/>
            <person name="Dunbar C."/>
            <person name="Freedman E."/>
            <person name="Gearin G."/>
            <person name="Gellesch M."/>
            <person name="Goldberg J."/>
            <person name="Griggs A."/>
            <person name="Gujja S."/>
            <person name="Heiman D."/>
            <person name="Howarth C."/>
            <person name="Larson L."/>
            <person name="Lui A."/>
            <person name="MacDonald P.J.P."/>
            <person name="Mehta T."/>
            <person name="Montmayeur A."/>
            <person name="Murphy C."/>
            <person name="Neiman D."/>
            <person name="Pearson M."/>
            <person name="Priest M."/>
            <person name="Roberts A."/>
            <person name="Saif S."/>
            <person name="Shea T."/>
            <person name="Shenoy N."/>
            <person name="Sisk P."/>
            <person name="Stolte C."/>
            <person name="Sykes S."/>
            <person name="Yandava C."/>
            <person name="Wortman J."/>
            <person name="Nusbaum C."/>
            <person name="Birren B."/>
        </authorList>
    </citation>
    <scope>NUCLEOTIDE SEQUENCE</scope>
    <source>
        <strain>70-15</strain>
    </source>
</reference>
<evidence type="ECO:0000256" key="1">
    <source>
        <dbReference type="SAM" id="MobiDB-lite"/>
    </source>
</evidence>